<protein>
    <submittedName>
        <fullName evidence="1">Uncharacterized protein</fullName>
    </submittedName>
</protein>
<proteinExistence type="predicted"/>
<sequence length="142" mass="16986">MEVNFDDLSDDIVDSDQLKDYDIEFNDDVSFDDSFFDKQSHDKVITDTHKKLMEYKKKFEEVRLYTLMELNVEYQNYYNGLKTITMNDNTCILDVPIIKMDVEQIDEIIIKKQTLRSSKEIKIGKGPKKFEEKSFFKWKFGH</sequence>
<name>A0A1V0SL28_9VIRU</name>
<accession>A0A1V0SL28</accession>
<organism evidence="1">
    <name type="scientific">Klosneuvirus KNV1</name>
    <dbReference type="NCBI Taxonomy" id="1977640"/>
    <lineage>
        <taxon>Viruses</taxon>
        <taxon>Varidnaviria</taxon>
        <taxon>Bamfordvirae</taxon>
        <taxon>Nucleocytoviricota</taxon>
        <taxon>Megaviricetes</taxon>
        <taxon>Imitervirales</taxon>
        <taxon>Mimiviridae</taxon>
        <taxon>Klosneuvirinae</taxon>
        <taxon>Klosneuvirus</taxon>
    </lineage>
</organism>
<evidence type="ECO:0000313" key="1">
    <source>
        <dbReference type="EMBL" id="ARF12422.1"/>
    </source>
</evidence>
<gene>
    <name evidence="1" type="ORF">Klosneuvirus_5_92</name>
</gene>
<reference evidence="1" key="1">
    <citation type="journal article" date="2017" name="Science">
        <title>Giant viruses with an expanded complement of translation system components.</title>
        <authorList>
            <person name="Schulz F."/>
            <person name="Yutin N."/>
            <person name="Ivanova N.N."/>
            <person name="Ortega D.R."/>
            <person name="Lee T.K."/>
            <person name="Vierheilig J."/>
            <person name="Daims H."/>
            <person name="Horn M."/>
            <person name="Wagner M."/>
            <person name="Jensen G.J."/>
            <person name="Kyrpides N.C."/>
            <person name="Koonin E.V."/>
            <person name="Woyke T."/>
        </authorList>
    </citation>
    <scope>NUCLEOTIDE SEQUENCE</scope>
    <source>
        <strain evidence="1">KNV1</strain>
    </source>
</reference>
<dbReference type="EMBL" id="KY684112">
    <property type="protein sequence ID" value="ARF12422.1"/>
    <property type="molecule type" value="Genomic_DNA"/>
</dbReference>